<proteinExistence type="inferred from homology"/>
<dbReference type="PANTHER" id="PTHR30035:SF3">
    <property type="entry name" value="INTERMEMBRANE PHOSPHOLIPID TRANSPORT SYSTEM LIPOPROTEIN MLAA"/>
    <property type="match status" value="1"/>
</dbReference>
<name>A0A1I5DCF5_9NEIS</name>
<dbReference type="AlphaFoldDB" id="A0A1I5DCF5"/>
<dbReference type="PROSITE" id="PS51257">
    <property type="entry name" value="PROKAR_LIPOPROTEIN"/>
    <property type="match status" value="1"/>
</dbReference>
<evidence type="ECO:0000313" key="5">
    <source>
        <dbReference type="EMBL" id="SFN96816.1"/>
    </source>
</evidence>
<evidence type="ECO:0000256" key="1">
    <source>
        <dbReference type="ARBA" id="ARBA00010634"/>
    </source>
</evidence>
<dbReference type="GO" id="GO:0120010">
    <property type="term" value="P:intermembrane phospholipid transfer"/>
    <property type="evidence" value="ECO:0007669"/>
    <property type="project" value="TreeGrafter"/>
</dbReference>
<keyword evidence="2 4" id="KW-0732">Signal</keyword>
<reference evidence="6" key="1">
    <citation type="submission" date="2016-10" db="EMBL/GenBank/DDBJ databases">
        <authorList>
            <person name="Varghese N."/>
            <person name="Submissions S."/>
        </authorList>
    </citation>
    <scope>NUCLEOTIDE SEQUENCE [LARGE SCALE GENOMIC DNA]</scope>
    <source>
        <strain evidence="6">DSM 6150</strain>
    </source>
</reference>
<evidence type="ECO:0000313" key="6">
    <source>
        <dbReference type="Proteomes" id="UP000242869"/>
    </source>
</evidence>
<evidence type="ECO:0000256" key="3">
    <source>
        <dbReference type="SAM" id="MobiDB-lite"/>
    </source>
</evidence>
<dbReference type="PRINTS" id="PR01805">
    <property type="entry name" value="VACJLIPOPROT"/>
</dbReference>
<feature type="chain" id="PRO_5017351223" evidence="4">
    <location>
        <begin position="23"/>
        <end position="268"/>
    </location>
</feature>
<dbReference type="EMBL" id="FOVE01000024">
    <property type="protein sequence ID" value="SFN96816.1"/>
    <property type="molecule type" value="Genomic_DNA"/>
</dbReference>
<feature type="signal peptide" evidence="4">
    <location>
        <begin position="1"/>
        <end position="22"/>
    </location>
</feature>
<dbReference type="STRING" id="83765.SAMN05660284_02622"/>
<dbReference type="InterPro" id="IPR007428">
    <property type="entry name" value="MlaA"/>
</dbReference>
<organism evidence="5 6">
    <name type="scientific">Formivibrio citricus</name>
    <dbReference type="NCBI Taxonomy" id="83765"/>
    <lineage>
        <taxon>Bacteria</taxon>
        <taxon>Pseudomonadati</taxon>
        <taxon>Pseudomonadota</taxon>
        <taxon>Betaproteobacteria</taxon>
        <taxon>Neisseriales</taxon>
        <taxon>Chitinibacteraceae</taxon>
        <taxon>Formivibrio</taxon>
    </lineage>
</organism>
<evidence type="ECO:0000256" key="4">
    <source>
        <dbReference type="SAM" id="SignalP"/>
    </source>
</evidence>
<dbReference type="GO" id="GO:0016020">
    <property type="term" value="C:membrane"/>
    <property type="evidence" value="ECO:0007669"/>
    <property type="project" value="InterPro"/>
</dbReference>
<comment type="similarity">
    <text evidence="1">Belongs to the MlaA family.</text>
</comment>
<evidence type="ECO:0000256" key="2">
    <source>
        <dbReference type="ARBA" id="ARBA00022729"/>
    </source>
</evidence>
<sequence length="268" mass="29315">MRRLIACLFALALAGCATPSNNYDPLESINRPLYTLNKGIDKVALRPLAQTWTTVTPEPVQKGVHNFFENIYDLFAIPAAALQGKFEDAGNGLGRVLLNTTVGLAGLFDVATELEIPKSDEDFGQTLGYWGVPSGPYLMLPGLGPKTVRDSVDSAIYFAAGPTTYLNPESARYVFIGVNAMDKRAQLLPFDKTLAEQYDEYAFVRDTYLQRRWFKVHDGNPPYPLPMGNDDPDGKDPAPAAPKKEQGSQPVKPADPAKPSVKARAEQP</sequence>
<feature type="region of interest" description="Disordered" evidence="3">
    <location>
        <begin position="220"/>
        <end position="268"/>
    </location>
</feature>
<keyword evidence="5" id="KW-0449">Lipoprotein</keyword>
<gene>
    <name evidence="5" type="ORF">SAMN05660284_02622</name>
</gene>
<protein>
    <submittedName>
        <fullName evidence="5">Phospholipid-binding lipoprotein MlaA</fullName>
    </submittedName>
</protein>
<dbReference type="PANTHER" id="PTHR30035">
    <property type="entry name" value="LIPOPROTEIN VACJ-RELATED"/>
    <property type="match status" value="1"/>
</dbReference>
<dbReference type="Proteomes" id="UP000242869">
    <property type="component" value="Unassembled WGS sequence"/>
</dbReference>
<keyword evidence="6" id="KW-1185">Reference proteome</keyword>
<dbReference type="OrthoDB" id="9785326at2"/>
<accession>A0A1I5DCF5</accession>
<feature type="compositionally biased region" description="Basic and acidic residues" evidence="3">
    <location>
        <begin position="232"/>
        <end position="246"/>
    </location>
</feature>
<dbReference type="Pfam" id="PF04333">
    <property type="entry name" value="MlaA"/>
    <property type="match status" value="1"/>
</dbReference>
<dbReference type="RefSeq" id="WP_091197620.1">
    <property type="nucleotide sequence ID" value="NZ_FOVE01000024.1"/>
</dbReference>